<dbReference type="Pfam" id="PF04434">
    <property type="entry name" value="SWIM"/>
    <property type="match status" value="1"/>
</dbReference>
<protein>
    <submittedName>
        <fullName evidence="4">Uncharacterized protein LOC101236525 isoform X2</fullName>
    </submittedName>
</protein>
<dbReference type="InterPro" id="IPR048324">
    <property type="entry name" value="ZSWIM1-3_RNaseH-like"/>
</dbReference>
<organism evidence="3 4">
    <name type="scientific">Hydra vulgaris</name>
    <name type="common">Hydra</name>
    <name type="synonym">Hydra attenuata</name>
    <dbReference type="NCBI Taxonomy" id="6087"/>
    <lineage>
        <taxon>Eukaryota</taxon>
        <taxon>Metazoa</taxon>
        <taxon>Cnidaria</taxon>
        <taxon>Hydrozoa</taxon>
        <taxon>Hydroidolina</taxon>
        <taxon>Anthoathecata</taxon>
        <taxon>Aplanulata</taxon>
        <taxon>Hydridae</taxon>
        <taxon>Hydra</taxon>
    </lineage>
</organism>
<reference evidence="4" key="1">
    <citation type="submission" date="2025-08" db="UniProtKB">
        <authorList>
            <consortium name="RefSeq"/>
        </authorList>
    </citation>
    <scope>IDENTIFICATION</scope>
</reference>
<dbReference type="Pfam" id="PF21056">
    <property type="entry name" value="ZSWIM1-3_RNaseH-like"/>
    <property type="match status" value="1"/>
</dbReference>
<dbReference type="PANTHER" id="PTHR47456">
    <property type="entry name" value="PHD-TYPE DOMAIN-CONTAINING PROTEIN"/>
    <property type="match status" value="1"/>
</dbReference>
<dbReference type="InterPro" id="IPR029309">
    <property type="entry name" value="CaRF"/>
</dbReference>
<evidence type="ECO:0000259" key="2">
    <source>
        <dbReference type="PROSITE" id="PS50966"/>
    </source>
</evidence>
<keyword evidence="1" id="KW-0863">Zinc-finger</keyword>
<proteinExistence type="predicted"/>
<evidence type="ECO:0000313" key="4">
    <source>
        <dbReference type="RefSeq" id="XP_065649573.1"/>
    </source>
</evidence>
<sequence>MAQTLDSNKTRLANELVANEILSLTENVKTNYLIEENDNFAEVLQQNVKEEIAAQSLILSSKREFSLHSSLKIYNQDEKNKSYQNISLLNSSVINNIPKIVSRQYEHNYDASRDNIHSLDNINCAVSSNGNNTKDFNFQHKDQYKIENINSKEPLNQLDASNNTSSTPFETRVAHNVLVSINSTVNSSDASDDSQQTDILMTEVELQPSLELSKYPQLFVCTTAQEAHELVKQYAEETLSTFVSMRKMKQYGITEGGIDMGRKNYRVFFESPDVQFDGVPYVYVADKMYICHLGKDKTEVTRQKIRLQSMEKRIKMGLPIKEVPATRLRTKKIDCPVKITVKMIAKFPQFKVPRKTKRVCETASKKVRQTLLETNGKVSCYFAFIGRLPGLNEHNHGVGEENADHEPIDPLIKDKIIRLTWEGNTNLNDIKKQLDDYVEKDLFSGKILPSKNRRRYYPSAKDIRNYMNKAKMLTRLSSEIREELNVLAIKLQQSRPTENIIIQSEYVDSKDPSAILKEDHSPKTTLIFCHQTPQQQRILKRYGSKVILCEVTNSVQHVPFPMFCLFVQTNVDHQLVATFILEIRNKESIMQGLNTVKEWNPGWMPKYVTIDYAEEQTDAIQNVFPACGLFISDSSRQRNWHEWLNKSDYAVQGDLGILFEHFQSIANAYNEEVLHEAALQLENSEVWRGCANLRSWFNSKWLLEAKKWIMGYRPEDFMTAIHTESTIEMDVKLLNEAHINLMRGKKLGSLIEKLVDRIIPDFYRRYVELNRKSYTQANELKVLYGDQLPTCLVDKPASVILHVLDQIKSNDSAIYQVSHVQPGLFWVQDTSGVENNQSYTVSFGDASNLPSCNCVSWQQYKLPCKHLCSVFNSFPDWGWDMLDVCYTSNPLINLDYSCIKPWVDAHGKLGLHQIATTSTPVKTLNIVIKNQSKSHPQKEITQTANRYNSISETELKKQHSFKTQISDVNESDEQRKDLVLQCEDLLKSITTYSKESKHDHLNKLKFDLQVSIKLLNKSTAKRCAEECNDINSKKLKVDGSIIDDSSEENSYISDEEIIGFQISEEKETELCNEVLKDDLNESTDLLEDHITSHLQSDKVCT</sequence>
<name>A0ABM4BKM7_HYDVU</name>
<accession>A0ABM4BKM7</accession>
<dbReference type="PROSITE" id="PS50966">
    <property type="entry name" value="ZF_SWIM"/>
    <property type="match status" value="1"/>
</dbReference>
<feature type="domain" description="SWIM-type" evidence="2">
    <location>
        <begin position="839"/>
        <end position="875"/>
    </location>
</feature>
<gene>
    <name evidence="4" type="primary">LOC101236525</name>
</gene>
<dbReference type="InterPro" id="IPR007527">
    <property type="entry name" value="Znf_SWIM"/>
</dbReference>
<keyword evidence="1" id="KW-0862">Zinc</keyword>
<dbReference type="Proteomes" id="UP001652625">
    <property type="component" value="Chromosome 03"/>
</dbReference>
<dbReference type="RefSeq" id="XP_065649573.1">
    <property type="nucleotide sequence ID" value="XM_065793501.1"/>
</dbReference>
<dbReference type="Pfam" id="PF15299">
    <property type="entry name" value="ALS2CR8"/>
    <property type="match status" value="1"/>
</dbReference>
<dbReference type="PANTHER" id="PTHR47456:SF5">
    <property type="match status" value="1"/>
</dbReference>
<evidence type="ECO:0000313" key="3">
    <source>
        <dbReference type="Proteomes" id="UP001652625"/>
    </source>
</evidence>
<keyword evidence="3" id="KW-1185">Reference proteome</keyword>
<dbReference type="GeneID" id="101236525"/>
<evidence type="ECO:0000256" key="1">
    <source>
        <dbReference type="PROSITE-ProRule" id="PRU00325"/>
    </source>
</evidence>
<keyword evidence="1" id="KW-0479">Metal-binding</keyword>